<dbReference type="AlphaFoldDB" id="A0A2T4DI78"/>
<accession>A0A2T4DI78</accession>
<dbReference type="EMBL" id="PYVU01000162">
    <property type="protein sequence ID" value="PTB93534.1"/>
    <property type="molecule type" value="Genomic_DNA"/>
</dbReference>
<name>A0A2T4DI78_9BACT</name>
<evidence type="ECO:0000313" key="2">
    <source>
        <dbReference type="EMBL" id="PTB93534.1"/>
    </source>
</evidence>
<keyword evidence="4" id="KW-1185">Reference proteome</keyword>
<sequence length="78" mass="8919">MEVEKKQQCSELLQLVIDGQATQQQRHELDEHLPKCECCRNEFELSLSIKEGLKSRLKKPNLPSELATSIQSKVLELA</sequence>
<evidence type="ECO:0008006" key="5">
    <source>
        <dbReference type="Google" id="ProtNLM"/>
    </source>
</evidence>
<evidence type="ECO:0000313" key="4">
    <source>
        <dbReference type="Proteomes" id="UP000636010"/>
    </source>
</evidence>
<reference evidence="2 3" key="2">
    <citation type="submission" date="2018-03" db="EMBL/GenBank/DDBJ databases">
        <title>Cross-interface Injection: A General Nanoliter Liquid Handling Method Applied to Single Cells Genome Amplification Automated Nanoliter Liquid Handling Applied to Single Cell Multiple Displacement Amplification.</title>
        <authorList>
            <person name="Yun J."/>
            <person name="Xu P."/>
            <person name="Xu J."/>
            <person name="Dai X."/>
            <person name="Wang Y."/>
            <person name="Zheng X."/>
            <person name="Cao C."/>
            <person name="Yi Q."/>
            <person name="Zhu Y."/>
            <person name="Wang L."/>
            <person name="Dong Z."/>
            <person name="Huang Y."/>
            <person name="Huang L."/>
            <person name="Du W."/>
        </authorList>
    </citation>
    <scope>NUCLEOTIDE SEQUENCE [LARGE SCALE GENOMIC DNA]</scope>
    <source>
        <strain evidence="2 3">Z-D1-2</strain>
    </source>
</reference>
<proteinExistence type="predicted"/>
<organism evidence="2 3">
    <name type="scientific">Marivirga lumbricoides</name>
    <dbReference type="NCBI Taxonomy" id="1046115"/>
    <lineage>
        <taxon>Bacteria</taxon>
        <taxon>Pseudomonadati</taxon>
        <taxon>Bacteroidota</taxon>
        <taxon>Cytophagia</taxon>
        <taxon>Cytophagales</taxon>
        <taxon>Marivirgaceae</taxon>
        <taxon>Marivirga</taxon>
    </lineage>
</organism>
<protein>
    <recommendedName>
        <fullName evidence="5">Zinc-finger domain-containing protein</fullName>
    </recommendedName>
</protein>
<dbReference type="Proteomes" id="UP000240608">
    <property type="component" value="Unassembled WGS sequence"/>
</dbReference>
<evidence type="ECO:0000313" key="1">
    <source>
        <dbReference type="EMBL" id="GGC27371.1"/>
    </source>
</evidence>
<reference evidence="1" key="1">
    <citation type="journal article" date="2014" name="Int. J. Syst. Evol. Microbiol.">
        <title>Complete genome of a new Firmicutes species belonging to the dominant human colonic microbiota ('Ruminococcus bicirculans') reveals two chromosomes and a selective capacity to utilize plant glucans.</title>
        <authorList>
            <consortium name="NISC Comparative Sequencing Program"/>
            <person name="Wegmann U."/>
            <person name="Louis P."/>
            <person name="Goesmann A."/>
            <person name="Henrissat B."/>
            <person name="Duncan S.H."/>
            <person name="Flint H.J."/>
        </authorList>
    </citation>
    <scope>NUCLEOTIDE SEQUENCE</scope>
    <source>
        <strain evidence="1">CGMCC 1.10832</strain>
    </source>
</reference>
<reference evidence="1" key="4">
    <citation type="submission" date="2024-05" db="EMBL/GenBank/DDBJ databases">
        <authorList>
            <person name="Sun Q."/>
            <person name="Zhou Y."/>
        </authorList>
    </citation>
    <scope>NUCLEOTIDE SEQUENCE</scope>
    <source>
        <strain evidence="1">CGMCC 1.10832</strain>
    </source>
</reference>
<dbReference type="EMBL" id="BMEC01000003">
    <property type="protein sequence ID" value="GGC27371.1"/>
    <property type="molecule type" value="Genomic_DNA"/>
</dbReference>
<evidence type="ECO:0000313" key="3">
    <source>
        <dbReference type="Proteomes" id="UP000240608"/>
    </source>
</evidence>
<gene>
    <name evidence="2" type="ORF">C9994_12930</name>
    <name evidence="1" type="ORF">GCM10011506_10990</name>
</gene>
<reference evidence="4" key="3">
    <citation type="journal article" date="2019" name="Int. J. Syst. Evol. Microbiol.">
        <title>The Global Catalogue of Microorganisms (GCM) 10K type strain sequencing project: providing services to taxonomists for standard genome sequencing and annotation.</title>
        <authorList>
            <consortium name="The Broad Institute Genomics Platform"/>
            <consortium name="The Broad Institute Genome Sequencing Center for Infectious Disease"/>
            <person name="Wu L."/>
            <person name="Ma J."/>
        </authorList>
    </citation>
    <scope>NUCLEOTIDE SEQUENCE [LARGE SCALE GENOMIC DNA]</scope>
    <source>
        <strain evidence="4">CGMCC 1.10832</strain>
    </source>
</reference>
<comment type="caution">
    <text evidence="2">The sequence shown here is derived from an EMBL/GenBank/DDBJ whole genome shotgun (WGS) entry which is preliminary data.</text>
</comment>
<dbReference type="Proteomes" id="UP000636010">
    <property type="component" value="Unassembled WGS sequence"/>
</dbReference>
<dbReference type="RefSeq" id="WP_188461045.1">
    <property type="nucleotide sequence ID" value="NZ_BAABHU010000003.1"/>
</dbReference>